<dbReference type="SUPFAM" id="SSF46894">
    <property type="entry name" value="C-terminal effector domain of the bipartite response regulators"/>
    <property type="match status" value="1"/>
</dbReference>
<keyword evidence="2" id="KW-1185">Reference proteome</keyword>
<evidence type="ECO:0000313" key="1">
    <source>
        <dbReference type="EMBL" id="GAA3104542.1"/>
    </source>
</evidence>
<dbReference type="RefSeq" id="WP_344521364.1">
    <property type="nucleotide sequence ID" value="NZ_BAAAUG010000042.1"/>
</dbReference>
<name>A0ABP6MFS5_9ACTN</name>
<dbReference type="InterPro" id="IPR016032">
    <property type="entry name" value="Sig_transdc_resp-reg_C-effctor"/>
</dbReference>
<proteinExistence type="predicted"/>
<organism evidence="1 2">
    <name type="scientific">Streptomyces rectiviolaceus</name>
    <dbReference type="NCBI Taxonomy" id="332591"/>
    <lineage>
        <taxon>Bacteria</taxon>
        <taxon>Bacillati</taxon>
        <taxon>Actinomycetota</taxon>
        <taxon>Actinomycetes</taxon>
        <taxon>Kitasatosporales</taxon>
        <taxon>Streptomycetaceae</taxon>
        <taxon>Streptomyces</taxon>
    </lineage>
</organism>
<dbReference type="Proteomes" id="UP001501637">
    <property type="component" value="Unassembled WGS sequence"/>
</dbReference>
<protein>
    <submittedName>
        <fullName evidence="1">Response regulator transcription factor</fullName>
    </submittedName>
</protein>
<gene>
    <name evidence="1" type="ORF">GCM10010449_29500</name>
</gene>
<reference evidence="2" key="1">
    <citation type="journal article" date="2019" name="Int. J. Syst. Evol. Microbiol.">
        <title>The Global Catalogue of Microorganisms (GCM) 10K type strain sequencing project: providing services to taxonomists for standard genome sequencing and annotation.</title>
        <authorList>
            <consortium name="The Broad Institute Genomics Platform"/>
            <consortium name="The Broad Institute Genome Sequencing Center for Infectious Disease"/>
            <person name="Wu L."/>
            <person name="Ma J."/>
        </authorList>
    </citation>
    <scope>NUCLEOTIDE SEQUENCE [LARGE SCALE GENOMIC DNA]</scope>
    <source>
        <strain evidence="2">JCM 9092</strain>
    </source>
</reference>
<dbReference type="EMBL" id="BAAAUG010000042">
    <property type="protein sequence ID" value="GAA3104542.1"/>
    <property type="molecule type" value="Genomic_DNA"/>
</dbReference>
<dbReference type="InterPro" id="IPR036388">
    <property type="entry name" value="WH-like_DNA-bd_sf"/>
</dbReference>
<comment type="caution">
    <text evidence="1">The sequence shown here is derived from an EMBL/GenBank/DDBJ whole genome shotgun (WGS) entry which is preliminary data.</text>
</comment>
<dbReference type="Gene3D" id="1.10.10.10">
    <property type="entry name" value="Winged helix-like DNA-binding domain superfamily/Winged helix DNA-binding domain"/>
    <property type="match status" value="1"/>
</dbReference>
<evidence type="ECO:0000313" key="2">
    <source>
        <dbReference type="Proteomes" id="UP001501637"/>
    </source>
</evidence>
<accession>A0ABP6MFS5</accession>
<sequence>MTDQTTLTVHGERQLAALTAQLFGETTREFFCAANDLHTWTRPEARDTIVRRLRPRTAEGMVVRKLYTPAVLADEEQRLHLFDVAAAGGQVRVRAATLPHETIIIDRRVMILAGRSGARGREFTITTAPSLVGGVHALMCATWDAGTPLADYLRGETEGLDADSLAVLEALAAGLTDAVGARRVGMSLRTYRRRVAELMTALEADSRFQAGVNASQRGLTGR</sequence>